<dbReference type="AlphaFoldDB" id="M4HX41"/>
<evidence type="ECO:0000256" key="3">
    <source>
        <dbReference type="ARBA" id="ARBA00004910"/>
    </source>
</evidence>
<evidence type="ECO:0000256" key="14">
    <source>
        <dbReference type="PIRSR" id="PIRSR006769-2"/>
    </source>
</evidence>
<dbReference type="SUPFAM" id="SSF53927">
    <property type="entry name" value="Cytidine deaminase-like"/>
    <property type="match status" value="1"/>
</dbReference>
<dbReference type="SUPFAM" id="SSF53597">
    <property type="entry name" value="Dihydrofolate reductase-like"/>
    <property type="match status" value="1"/>
</dbReference>
<feature type="binding site" evidence="14">
    <location>
        <position position="314"/>
    </location>
    <ligand>
        <name>substrate</name>
    </ligand>
</feature>
<dbReference type="EC" id="3.5.4.26" evidence="12"/>
<feature type="binding site" evidence="15">
    <location>
        <position position="68"/>
    </location>
    <ligand>
        <name>Zn(2+)</name>
        <dbReference type="ChEBI" id="CHEBI:29105"/>
        <note>catalytic</note>
    </ligand>
</feature>
<evidence type="ECO:0000256" key="1">
    <source>
        <dbReference type="ARBA" id="ARBA00002151"/>
    </source>
</evidence>
<sequence length="383" mass="41105">MALSGHKALDANERVEHERFMAAALSYGIRAKGRTWPNPPVGAILTKDFGDGPVIVGQGATLPPGGSHAEVLAIKDAGEHAQGATAYVTLEPCAHYGRTGPCARALVAAGVKRVVYGTADPNPAVAGRGKKILEEGGVEVLIGILEKECRQAVRGHISRILNERPFVQLKMAVSKDGFIGKRGAGQVAISSPLSRQLVHAMRAQMDAIVVGIGTVLEDDPELSVRLPGMAHRSPQPVVFDSQARIPLSSKLVQNAEINSLWVVIGEHAPDHRVSALEREGVTVIVNDCLRNGKVCLDKALDALYMHGLSQIMVEGGAELAHGLLQQDLVDELLIFQGASLIGSDGIQPFGFEGLESLQDGYNKQMLRHVGEDLLWRYTPKERF</sequence>
<comment type="cofactor">
    <cofactor evidence="12 15">
        <name>Zn(2+)</name>
        <dbReference type="ChEBI" id="CHEBI:29105"/>
    </cofactor>
    <text evidence="12 15">Binds 1 zinc ion.</text>
</comment>
<dbReference type="UniPathway" id="UPA00275">
    <property type="reaction ID" value="UER00401"/>
</dbReference>
<evidence type="ECO:0000256" key="12">
    <source>
        <dbReference type="PIRNR" id="PIRNR006769"/>
    </source>
</evidence>
<comment type="catalytic activity">
    <reaction evidence="12">
        <text>5-amino-6-(5-phospho-D-ribitylamino)uracil + NADP(+) = 5-amino-6-(5-phospho-D-ribosylamino)uracil + NADPH + H(+)</text>
        <dbReference type="Rhea" id="RHEA:17845"/>
        <dbReference type="ChEBI" id="CHEBI:15378"/>
        <dbReference type="ChEBI" id="CHEBI:57783"/>
        <dbReference type="ChEBI" id="CHEBI:58349"/>
        <dbReference type="ChEBI" id="CHEBI:58421"/>
        <dbReference type="ChEBI" id="CHEBI:58453"/>
        <dbReference type="EC" id="1.1.1.193"/>
    </reaction>
</comment>
<keyword evidence="6 12" id="KW-0686">Riboflavin biosynthesis</keyword>
<feature type="binding site" evidence="14">
    <location>
        <position position="218"/>
    </location>
    <ligand>
        <name>NADP(+)</name>
        <dbReference type="ChEBI" id="CHEBI:58349"/>
    </ligand>
</feature>
<evidence type="ECO:0000256" key="10">
    <source>
        <dbReference type="ARBA" id="ARBA00023002"/>
    </source>
</evidence>
<evidence type="ECO:0000256" key="6">
    <source>
        <dbReference type="ARBA" id="ARBA00022619"/>
    </source>
</evidence>
<dbReference type="Gene3D" id="3.40.140.10">
    <property type="entry name" value="Cytidine Deaminase, domain 2"/>
    <property type="match status" value="1"/>
</dbReference>
<dbReference type="PROSITE" id="PS00903">
    <property type="entry name" value="CYT_DCMP_DEAMINASES_1"/>
    <property type="match status" value="1"/>
</dbReference>
<comment type="similarity">
    <text evidence="4 12">In the N-terminal section; belongs to the cytidine and deoxycytidylate deaminase family.</text>
</comment>
<organism evidence="17">
    <name type="scientific">alpha proteobacterium D323</name>
    <dbReference type="NCBI Taxonomy" id="649534"/>
    <lineage>
        <taxon>Bacteria</taxon>
        <taxon>Pseudomonadati</taxon>
        <taxon>Pseudomonadota</taxon>
        <taxon>Alphaproteobacteria</taxon>
    </lineage>
</organism>
<dbReference type="GO" id="GO:0008703">
    <property type="term" value="F:5-amino-6-(5-phosphoribosylamino)uracil reductase activity"/>
    <property type="evidence" value="ECO:0007669"/>
    <property type="project" value="UniProtKB-EC"/>
</dbReference>
<proteinExistence type="inferred from homology"/>
<feature type="binding site" evidence="14">
    <location>
        <position position="222"/>
    </location>
    <ligand>
        <name>substrate</name>
    </ligand>
</feature>
<feature type="binding site" evidence="15">
    <location>
        <position position="93"/>
    </location>
    <ligand>
        <name>Zn(2+)</name>
        <dbReference type="ChEBI" id="CHEBI:29105"/>
        <note>catalytic</note>
    </ligand>
</feature>
<feature type="binding site" evidence="14">
    <location>
        <position position="172"/>
    </location>
    <ligand>
        <name>NADP(+)</name>
        <dbReference type="ChEBI" id="CHEBI:58349"/>
    </ligand>
</feature>
<feature type="active site" description="Proton donor" evidence="13">
    <location>
        <position position="70"/>
    </location>
</feature>
<keyword evidence="11" id="KW-0511">Multifunctional enzyme</keyword>
<keyword evidence="10 12" id="KW-0560">Oxidoreductase</keyword>
<reference evidence="17" key="1">
    <citation type="journal article" date="2013" name="Mar. Drugs">
        <title>Assessing the effectiveness of functional genetic screens for the identification of bioactive metabolites.</title>
        <authorList>
            <person name="Penesyan A."/>
            <person name="Ballestriero F."/>
            <person name="Daim M."/>
            <person name="Kjelleberg S."/>
            <person name="Thomas T."/>
            <person name="Egan S."/>
        </authorList>
    </citation>
    <scope>NUCLEOTIDE SEQUENCE</scope>
    <source>
        <strain evidence="17">D323</strain>
    </source>
</reference>
<evidence type="ECO:0000256" key="2">
    <source>
        <dbReference type="ARBA" id="ARBA00004882"/>
    </source>
</evidence>
<dbReference type="InterPro" id="IPR016193">
    <property type="entry name" value="Cytidine_deaminase-like"/>
</dbReference>
<dbReference type="InterPro" id="IPR011549">
    <property type="entry name" value="RibD_C"/>
</dbReference>
<evidence type="ECO:0000256" key="7">
    <source>
        <dbReference type="ARBA" id="ARBA00022723"/>
    </source>
</evidence>
<comment type="similarity">
    <text evidence="5 12">In the C-terminal section; belongs to the HTP reductase family.</text>
</comment>
<keyword evidence="7 12" id="KW-0479">Metal-binding</keyword>
<evidence type="ECO:0000256" key="4">
    <source>
        <dbReference type="ARBA" id="ARBA00005259"/>
    </source>
</evidence>
<evidence type="ECO:0000256" key="9">
    <source>
        <dbReference type="ARBA" id="ARBA00022857"/>
    </source>
</evidence>
<comment type="function">
    <text evidence="1 12">Converts 2,5-diamino-6-(ribosylamino)-4(3h)-pyrimidinone 5'-phosphate into 5-amino-6-(ribosylamino)-2,4(1h,3h)-pyrimidinedione 5'-phosphate.</text>
</comment>
<dbReference type="PANTHER" id="PTHR38011:SF7">
    <property type="entry name" value="2,5-DIAMINO-6-RIBOSYLAMINO-4(3H)-PYRIMIDINONE 5'-PHOSPHATE REDUCTASE"/>
    <property type="match status" value="1"/>
</dbReference>
<dbReference type="Gene3D" id="3.40.430.10">
    <property type="entry name" value="Dihydrofolate Reductase, subunit A"/>
    <property type="match status" value="1"/>
</dbReference>
<dbReference type="GO" id="GO:0008270">
    <property type="term" value="F:zinc ion binding"/>
    <property type="evidence" value="ECO:0007669"/>
    <property type="project" value="InterPro"/>
</dbReference>
<dbReference type="Pfam" id="PF00383">
    <property type="entry name" value="dCMP_cyt_deam_1"/>
    <property type="match status" value="1"/>
</dbReference>
<dbReference type="EC" id="1.1.1.193" evidence="12"/>
<comment type="pathway">
    <text evidence="3 12">Cofactor biosynthesis; riboflavin biosynthesis; 5-amino-6-(D-ribitylamino)uracil from GTP: step 3/4.</text>
</comment>
<dbReference type="GO" id="GO:0009231">
    <property type="term" value="P:riboflavin biosynthetic process"/>
    <property type="evidence" value="ECO:0007669"/>
    <property type="project" value="UniProtKB-UniPathway"/>
</dbReference>
<dbReference type="GO" id="GO:0050661">
    <property type="term" value="F:NADP binding"/>
    <property type="evidence" value="ECO:0007669"/>
    <property type="project" value="InterPro"/>
</dbReference>
<comment type="catalytic activity">
    <reaction evidence="12">
        <text>2,5-diamino-6-hydroxy-4-(5-phosphoribosylamino)-pyrimidine + H2O + H(+) = 5-amino-6-(5-phospho-D-ribosylamino)uracil + NH4(+)</text>
        <dbReference type="Rhea" id="RHEA:21868"/>
        <dbReference type="ChEBI" id="CHEBI:15377"/>
        <dbReference type="ChEBI" id="CHEBI:15378"/>
        <dbReference type="ChEBI" id="CHEBI:28938"/>
        <dbReference type="ChEBI" id="CHEBI:58453"/>
        <dbReference type="ChEBI" id="CHEBI:58614"/>
        <dbReference type="EC" id="3.5.4.26"/>
    </reaction>
</comment>
<feature type="binding site" evidence="14">
    <location>
        <position position="202"/>
    </location>
    <ligand>
        <name>substrate</name>
    </ligand>
</feature>
<dbReference type="CDD" id="cd01284">
    <property type="entry name" value="Riboflavin_deaminase-reductase"/>
    <property type="match status" value="1"/>
</dbReference>
<dbReference type="InterPro" id="IPR002734">
    <property type="entry name" value="RibDG_C"/>
</dbReference>
<dbReference type="PANTHER" id="PTHR38011">
    <property type="entry name" value="DIHYDROFOLATE REDUCTASE FAMILY PROTEIN (AFU_ORTHOLOGUE AFUA_8G06820)"/>
    <property type="match status" value="1"/>
</dbReference>
<feature type="binding site" evidence="14">
    <location>
        <position position="241"/>
    </location>
    <ligand>
        <name>NADP(+)</name>
        <dbReference type="ChEBI" id="CHEBI:58349"/>
    </ligand>
</feature>
<dbReference type="Pfam" id="PF01872">
    <property type="entry name" value="RibD_C"/>
    <property type="match status" value="1"/>
</dbReference>
<dbReference type="InterPro" id="IPR024072">
    <property type="entry name" value="DHFR-like_dom_sf"/>
</dbReference>
<keyword evidence="9 12" id="KW-0521">NADP</keyword>
<evidence type="ECO:0000256" key="5">
    <source>
        <dbReference type="ARBA" id="ARBA00007417"/>
    </source>
</evidence>
<keyword evidence="8 12" id="KW-0862">Zinc</keyword>
<dbReference type="InterPro" id="IPR004794">
    <property type="entry name" value="Eubact_RibD"/>
</dbReference>
<dbReference type="GO" id="GO:0008835">
    <property type="term" value="F:diaminohydroxyphosphoribosylaminopyrimidine deaminase activity"/>
    <property type="evidence" value="ECO:0007669"/>
    <property type="project" value="UniProtKB-EC"/>
</dbReference>
<dbReference type="EMBL" id="JX523953">
    <property type="protein sequence ID" value="AFT64057.1"/>
    <property type="molecule type" value="Genomic_DNA"/>
</dbReference>
<protein>
    <recommendedName>
        <fullName evidence="12">Riboflavin biosynthesis protein RibD</fullName>
    </recommendedName>
    <domain>
        <recommendedName>
            <fullName evidence="12">Diaminohydroxyphosphoribosylaminopyrimidine deaminase</fullName>
            <shortName evidence="12">DRAP deaminase</shortName>
            <ecNumber evidence="12">3.5.4.26</ecNumber>
        </recommendedName>
        <alternativeName>
            <fullName evidence="12">Riboflavin-specific deaminase</fullName>
        </alternativeName>
    </domain>
    <domain>
        <recommendedName>
            <fullName evidence="12">5-amino-6-(5-phosphoribosylamino)uracil reductase</fullName>
            <ecNumber evidence="12">1.1.1.193</ecNumber>
        </recommendedName>
        <alternativeName>
            <fullName evidence="12">HTP reductase</fullName>
        </alternativeName>
    </domain>
</protein>
<dbReference type="InterPro" id="IPR016192">
    <property type="entry name" value="APOBEC/CMP_deaminase_Zn-bd"/>
</dbReference>
<evidence type="ECO:0000256" key="8">
    <source>
        <dbReference type="ARBA" id="ARBA00022833"/>
    </source>
</evidence>
<feature type="domain" description="CMP/dCMP-type deaminase" evidence="16">
    <location>
        <begin position="15"/>
        <end position="141"/>
    </location>
</feature>
<evidence type="ECO:0000313" key="17">
    <source>
        <dbReference type="EMBL" id="AFT64057.1"/>
    </source>
</evidence>
<accession>M4HX41</accession>
<feature type="binding site" evidence="14">
    <location>
        <position position="214"/>
    </location>
    <ligand>
        <name>NADP(+)</name>
        <dbReference type="ChEBI" id="CHEBI:58349"/>
    </ligand>
</feature>
<keyword evidence="12" id="KW-0378">Hydrolase</keyword>
<dbReference type="NCBIfam" id="TIGR00326">
    <property type="entry name" value="eubact_ribD"/>
    <property type="match status" value="1"/>
</dbReference>
<dbReference type="NCBIfam" id="TIGR00227">
    <property type="entry name" value="ribD_Cterm"/>
    <property type="match status" value="1"/>
</dbReference>
<evidence type="ECO:0000256" key="15">
    <source>
        <dbReference type="PIRSR" id="PIRSR006769-3"/>
    </source>
</evidence>
<evidence type="ECO:0000256" key="13">
    <source>
        <dbReference type="PIRSR" id="PIRSR006769-1"/>
    </source>
</evidence>
<evidence type="ECO:0000256" key="11">
    <source>
        <dbReference type="ARBA" id="ARBA00023268"/>
    </source>
</evidence>
<dbReference type="PROSITE" id="PS51747">
    <property type="entry name" value="CYT_DCMP_DEAMINASES_2"/>
    <property type="match status" value="1"/>
</dbReference>
<name>M4HX41_9PROT</name>
<dbReference type="PIRSF" id="PIRSF006769">
    <property type="entry name" value="RibD"/>
    <property type="match status" value="1"/>
</dbReference>
<dbReference type="InterPro" id="IPR002125">
    <property type="entry name" value="CMP_dCMP_dom"/>
</dbReference>
<feature type="binding site" evidence="14">
    <location>
        <begin position="316"/>
        <end position="322"/>
    </location>
    <ligand>
        <name>NADP(+)</name>
        <dbReference type="ChEBI" id="CHEBI:58349"/>
    </ligand>
</feature>
<evidence type="ECO:0000259" key="16">
    <source>
        <dbReference type="PROSITE" id="PS51747"/>
    </source>
</evidence>
<dbReference type="InterPro" id="IPR050765">
    <property type="entry name" value="Riboflavin_Biosynth_HTPR"/>
</dbReference>
<comment type="pathway">
    <text evidence="2 12">Cofactor biosynthesis; riboflavin biosynthesis; 5-amino-6-(D-ribitylamino)uracil from GTP: step 2/4.</text>
</comment>
<feature type="binding site" evidence="14">
    <location>
        <position position="225"/>
    </location>
    <ligand>
        <name>substrate</name>
    </ligand>
</feature>
<feature type="binding site" evidence="15">
    <location>
        <position position="102"/>
    </location>
    <ligand>
        <name>Zn(2+)</name>
        <dbReference type="ChEBI" id="CHEBI:29105"/>
        <note>catalytic</note>
    </ligand>
</feature>